<sequence length="366" mass="39331">MHTTVTSAAAPSPVGEPPLASSSRPRTSPLAAFDALTRGAPAPSWLAAPVTGAWGLDPSRASIVLIAVSENATFRVDVDGAPVAVLRVHRPGYVADPRQIEGELTWLRALAEEARVRVPEVVPTVDGRLVHTFSDDGGADWHCVSFGWVVGEILEDITDPRPFAAEIGATTAALHEHQRDWARDAAFTRFSWTPADMVGEGSRWGDWRGASLTPGEAAVLERAEAVALAVVSSLPTEGPTWGLVHADLRPSNIMIADGALTVIDFDDCGFSWLLYDFASALSFVEHEAYAPDVAKSWVAGYRTVRPLADVDLAHAAALSMIRRLQMLGWTTTHREDALPPAVWNAQTSGTVAVAERYLASPTWLFD</sequence>
<dbReference type="Proteomes" id="UP000321154">
    <property type="component" value="Unassembled WGS sequence"/>
</dbReference>
<evidence type="ECO:0000313" key="6">
    <source>
        <dbReference type="Proteomes" id="UP000321154"/>
    </source>
</evidence>
<keyword evidence="6" id="KW-1185">Reference proteome</keyword>
<evidence type="ECO:0000313" key="7">
    <source>
        <dbReference type="Proteomes" id="UP000522688"/>
    </source>
</evidence>
<dbReference type="InterPro" id="IPR011009">
    <property type="entry name" value="Kinase-like_dom_sf"/>
</dbReference>
<dbReference type="Proteomes" id="UP000522688">
    <property type="component" value="Unassembled WGS sequence"/>
</dbReference>
<protein>
    <submittedName>
        <fullName evidence="4">Aminoglycoside phosphotransferase</fullName>
    </submittedName>
    <submittedName>
        <fullName evidence="5">Ser/Thr protein kinase RdoA (MazF antagonist)</fullName>
    </submittedName>
</protein>
<dbReference type="Pfam" id="PF01636">
    <property type="entry name" value="APH"/>
    <property type="match status" value="1"/>
</dbReference>
<dbReference type="EMBL" id="JACGWW010000001">
    <property type="protein sequence ID" value="MBA8812807.1"/>
    <property type="molecule type" value="Genomic_DNA"/>
</dbReference>
<feature type="domain" description="Aminoglycoside phosphotransferase" evidence="3">
    <location>
        <begin position="69"/>
        <end position="307"/>
    </location>
</feature>
<dbReference type="RefSeq" id="WP_167627277.1">
    <property type="nucleotide sequence ID" value="NZ_BAAAHR010000002.1"/>
</dbReference>
<dbReference type="EMBL" id="BJUV01000005">
    <property type="protein sequence ID" value="GEK82435.1"/>
    <property type="molecule type" value="Genomic_DNA"/>
</dbReference>
<dbReference type="AlphaFoldDB" id="A0A7W3JH75"/>
<accession>A0A7W3JH75</accession>
<dbReference type="GO" id="GO:0019202">
    <property type="term" value="F:amino acid kinase activity"/>
    <property type="evidence" value="ECO:0007669"/>
    <property type="project" value="TreeGrafter"/>
</dbReference>
<name>A0A7W3JH75_9MICO</name>
<dbReference type="Gene3D" id="3.90.1200.10">
    <property type="match status" value="1"/>
</dbReference>
<evidence type="ECO:0000256" key="2">
    <source>
        <dbReference type="SAM" id="MobiDB-lite"/>
    </source>
</evidence>
<evidence type="ECO:0000259" key="3">
    <source>
        <dbReference type="Pfam" id="PF01636"/>
    </source>
</evidence>
<dbReference type="InterPro" id="IPR002575">
    <property type="entry name" value="Aminoglycoside_PTrfase"/>
</dbReference>
<evidence type="ECO:0000313" key="5">
    <source>
        <dbReference type="EMBL" id="MBA8812807.1"/>
    </source>
</evidence>
<comment type="similarity">
    <text evidence="1">Belongs to the pseudomonas-type ThrB family.</text>
</comment>
<organism evidence="5 7">
    <name type="scientific">Frigoribacterium faeni</name>
    <dbReference type="NCBI Taxonomy" id="145483"/>
    <lineage>
        <taxon>Bacteria</taxon>
        <taxon>Bacillati</taxon>
        <taxon>Actinomycetota</taxon>
        <taxon>Actinomycetes</taxon>
        <taxon>Micrococcales</taxon>
        <taxon>Microbacteriaceae</taxon>
        <taxon>Frigoribacterium</taxon>
    </lineage>
</organism>
<reference evidence="5 7" key="2">
    <citation type="submission" date="2020-07" db="EMBL/GenBank/DDBJ databases">
        <title>Sequencing the genomes of 1000 actinobacteria strains.</title>
        <authorList>
            <person name="Klenk H.-P."/>
        </authorList>
    </citation>
    <scope>NUCLEOTIDE SEQUENCE [LARGE SCALE GENOMIC DNA]</scope>
    <source>
        <strain evidence="5 7">DSM 10309</strain>
    </source>
</reference>
<dbReference type="InterPro" id="IPR050249">
    <property type="entry name" value="Pseudomonas-type_ThrB"/>
</dbReference>
<reference evidence="4 6" key="1">
    <citation type="submission" date="2019-07" db="EMBL/GenBank/DDBJ databases">
        <title>Whole genome shotgun sequence of Frigoribacterium faeni NBRC 103066.</title>
        <authorList>
            <person name="Hosoyama A."/>
            <person name="Uohara A."/>
            <person name="Ohji S."/>
            <person name="Ichikawa N."/>
        </authorList>
    </citation>
    <scope>NUCLEOTIDE SEQUENCE [LARGE SCALE GENOMIC DNA]</scope>
    <source>
        <strain evidence="4 6">NBRC 103066</strain>
    </source>
</reference>
<evidence type="ECO:0000256" key="1">
    <source>
        <dbReference type="ARBA" id="ARBA00038240"/>
    </source>
</evidence>
<keyword evidence="5" id="KW-0418">Kinase</keyword>
<dbReference type="PANTHER" id="PTHR21064:SF6">
    <property type="entry name" value="AMINOGLYCOSIDE PHOSPHOTRANSFERASE DOMAIN-CONTAINING PROTEIN"/>
    <property type="match status" value="1"/>
</dbReference>
<keyword evidence="5" id="KW-0808">Transferase</keyword>
<feature type="region of interest" description="Disordered" evidence="2">
    <location>
        <begin position="1"/>
        <end position="27"/>
    </location>
</feature>
<gene>
    <name evidence="5" type="ORF">FB463_001031</name>
    <name evidence="4" type="ORF">FFA01_07440</name>
</gene>
<dbReference type="PANTHER" id="PTHR21064">
    <property type="entry name" value="AMINOGLYCOSIDE PHOSPHOTRANSFERASE DOMAIN-CONTAINING PROTEIN-RELATED"/>
    <property type="match status" value="1"/>
</dbReference>
<dbReference type="SUPFAM" id="SSF56112">
    <property type="entry name" value="Protein kinase-like (PK-like)"/>
    <property type="match status" value="1"/>
</dbReference>
<evidence type="ECO:0000313" key="4">
    <source>
        <dbReference type="EMBL" id="GEK82435.1"/>
    </source>
</evidence>
<proteinExistence type="inferred from homology"/>
<comment type="caution">
    <text evidence="5">The sequence shown here is derived from an EMBL/GenBank/DDBJ whole genome shotgun (WGS) entry which is preliminary data.</text>
</comment>